<reference evidence="3 4" key="1">
    <citation type="journal article" date="2020" name="Nature">
        <title>Six reference-quality genomes reveal evolution of bat adaptations.</title>
        <authorList>
            <person name="Jebb D."/>
            <person name="Huang Z."/>
            <person name="Pippel M."/>
            <person name="Hughes G.M."/>
            <person name="Lavrichenko K."/>
            <person name="Devanna P."/>
            <person name="Winkler S."/>
            <person name="Jermiin L.S."/>
            <person name="Skirmuntt E.C."/>
            <person name="Katzourakis A."/>
            <person name="Burkitt-Gray L."/>
            <person name="Ray D.A."/>
            <person name="Sullivan K.A.M."/>
            <person name="Roscito J.G."/>
            <person name="Kirilenko B.M."/>
            <person name="Davalos L.M."/>
            <person name="Corthals A.P."/>
            <person name="Power M.L."/>
            <person name="Jones G."/>
            <person name="Ransome R.D."/>
            <person name="Dechmann D.K.N."/>
            <person name="Locatelli A.G."/>
            <person name="Puechmaille S.J."/>
            <person name="Fedrigo O."/>
            <person name="Jarvis E.D."/>
            <person name="Hiller M."/>
            <person name="Vernes S.C."/>
            <person name="Myers E.W."/>
            <person name="Teeling E.C."/>
        </authorList>
    </citation>
    <scope>NUCLEOTIDE SEQUENCE [LARGE SCALE GENOMIC DNA]</scope>
    <source>
        <strain evidence="3">MMolMol1</strain>
        <tissue evidence="3">Muscle</tissue>
    </source>
</reference>
<dbReference type="InterPro" id="IPR013783">
    <property type="entry name" value="Ig-like_fold"/>
</dbReference>
<keyword evidence="3" id="KW-0675">Receptor</keyword>
<protein>
    <submittedName>
        <fullName evidence="3">Interleukin 1 receptor like 2</fullName>
    </submittedName>
</protein>
<sequence>MGWESGGATRGWAPTPDMGAVSLLLCGLSIALPHFIRADECQDIHVENETPSANQPFAFNCTYPWLTPGKARVTWYKYPSKIPVSKNIQSRIYQDQNWILFLPLTQGDSGIYQCVIK</sequence>
<feature type="chain" id="PRO_5029792949" evidence="1">
    <location>
        <begin position="39"/>
        <end position="117"/>
    </location>
</feature>
<dbReference type="InterPro" id="IPR036179">
    <property type="entry name" value="Ig-like_dom_sf"/>
</dbReference>
<dbReference type="EMBL" id="JACASF010000015">
    <property type="protein sequence ID" value="KAF6429469.1"/>
    <property type="molecule type" value="Genomic_DNA"/>
</dbReference>
<evidence type="ECO:0000313" key="3">
    <source>
        <dbReference type="EMBL" id="KAF6429469.1"/>
    </source>
</evidence>
<feature type="domain" description="Ig-like" evidence="2">
    <location>
        <begin position="33"/>
        <end position="117"/>
    </location>
</feature>
<dbReference type="AlphaFoldDB" id="A0A7J8E2I4"/>
<dbReference type="PROSITE" id="PS50835">
    <property type="entry name" value="IG_LIKE"/>
    <property type="match status" value="1"/>
</dbReference>
<name>A0A7J8E2I4_MOLMO</name>
<dbReference type="Proteomes" id="UP000550707">
    <property type="component" value="Unassembled WGS sequence"/>
</dbReference>
<proteinExistence type="predicted"/>
<comment type="caution">
    <text evidence="3">The sequence shown here is derived from an EMBL/GenBank/DDBJ whole genome shotgun (WGS) entry which is preliminary data.</text>
</comment>
<evidence type="ECO:0000259" key="2">
    <source>
        <dbReference type="PROSITE" id="PS50835"/>
    </source>
</evidence>
<evidence type="ECO:0000313" key="4">
    <source>
        <dbReference type="Proteomes" id="UP000550707"/>
    </source>
</evidence>
<dbReference type="InterPro" id="IPR007110">
    <property type="entry name" value="Ig-like_dom"/>
</dbReference>
<keyword evidence="1" id="KW-0732">Signal</keyword>
<keyword evidence="4" id="KW-1185">Reference proteome</keyword>
<gene>
    <name evidence="3" type="ORF">HJG59_006738</name>
</gene>
<dbReference type="Gene3D" id="2.60.40.10">
    <property type="entry name" value="Immunoglobulins"/>
    <property type="match status" value="1"/>
</dbReference>
<feature type="signal peptide" evidence="1">
    <location>
        <begin position="1"/>
        <end position="38"/>
    </location>
</feature>
<dbReference type="FunFam" id="2.60.40.10:FF:001302">
    <property type="entry name" value="Interleukin 1 receptor like 2"/>
    <property type="match status" value="1"/>
</dbReference>
<dbReference type="SUPFAM" id="SSF48726">
    <property type="entry name" value="Immunoglobulin"/>
    <property type="match status" value="1"/>
</dbReference>
<evidence type="ECO:0000256" key="1">
    <source>
        <dbReference type="SAM" id="SignalP"/>
    </source>
</evidence>
<organism evidence="3 4">
    <name type="scientific">Molossus molossus</name>
    <name type="common">Pallas' mastiff bat</name>
    <name type="synonym">Vespertilio molossus</name>
    <dbReference type="NCBI Taxonomy" id="27622"/>
    <lineage>
        <taxon>Eukaryota</taxon>
        <taxon>Metazoa</taxon>
        <taxon>Chordata</taxon>
        <taxon>Craniata</taxon>
        <taxon>Vertebrata</taxon>
        <taxon>Euteleostomi</taxon>
        <taxon>Mammalia</taxon>
        <taxon>Eutheria</taxon>
        <taxon>Laurasiatheria</taxon>
        <taxon>Chiroptera</taxon>
        <taxon>Yangochiroptera</taxon>
        <taxon>Molossidae</taxon>
        <taxon>Molossus</taxon>
    </lineage>
</organism>
<accession>A0A7J8E2I4</accession>